<reference evidence="2" key="3">
    <citation type="submission" date="2021-06" db="EMBL/GenBank/DDBJ databases">
        <title>Genomic Description and Analysis of Intracellular Bacteria, Candidatus Berkiella cookevillensis and Candidatus Berkiella aquae.</title>
        <authorList>
            <person name="Kidane D.T."/>
            <person name="Mehari Y.T."/>
            <person name="Rice F.C."/>
            <person name="Arivett B.A."/>
            <person name="Farone A.L."/>
            <person name="Berk S.G."/>
            <person name="Farone M.B."/>
        </authorList>
    </citation>
    <scope>NUCLEOTIDE SEQUENCE</scope>
    <source>
        <strain evidence="2">CC99</strain>
    </source>
</reference>
<evidence type="ECO:0000313" key="2">
    <source>
        <dbReference type="EMBL" id="MCS5708680.1"/>
    </source>
</evidence>
<dbReference type="RefSeq" id="WP_057624775.1">
    <property type="nucleotide sequence ID" value="NZ_LKHV02000001.1"/>
</dbReference>
<proteinExistence type="predicted"/>
<sequence length="64" mass="7381">MTKHKTVELEREEVFEDNQIRVKLDKLKKQSVMVEPEFVQASSGQSILHKLILLALPSPSQQIH</sequence>
<name>A0A0Q9YCA6_9GAMM</name>
<dbReference type="EMBL" id="LKHV01000008">
    <property type="protein sequence ID" value="KRG18246.1"/>
    <property type="molecule type" value="Genomic_DNA"/>
</dbReference>
<dbReference type="STRING" id="437022.CC99x_01688"/>
<evidence type="ECO:0000313" key="3">
    <source>
        <dbReference type="Proteomes" id="UP000051494"/>
    </source>
</evidence>
<dbReference type="EMBL" id="LKHV02000001">
    <property type="protein sequence ID" value="MCS5708680.1"/>
    <property type="molecule type" value="Genomic_DNA"/>
</dbReference>
<dbReference type="AlphaFoldDB" id="A0A0Q9YCA6"/>
<accession>A0A0Q9YCA6</accession>
<keyword evidence="3" id="KW-1185">Reference proteome</keyword>
<protein>
    <submittedName>
        <fullName evidence="1">Uncharacterized protein</fullName>
    </submittedName>
</protein>
<evidence type="ECO:0000313" key="1">
    <source>
        <dbReference type="EMBL" id="KRG18246.1"/>
    </source>
</evidence>
<comment type="caution">
    <text evidence="1">The sequence shown here is derived from an EMBL/GenBank/DDBJ whole genome shotgun (WGS) entry which is preliminary data.</text>
</comment>
<dbReference type="Proteomes" id="UP000051494">
    <property type="component" value="Unassembled WGS sequence"/>
</dbReference>
<reference evidence="1" key="1">
    <citation type="submission" date="2015-09" db="EMBL/GenBank/DDBJ databases">
        <title>Draft Genome Sequences of Two Novel Amoeba-resistant Intranuclear Bacteria, Candidatus Berkiella cookevillensis and Candidatus Berkiella aquae.</title>
        <authorList>
            <person name="Mehari Y.T."/>
            <person name="Arivett B.A."/>
            <person name="Farone A.L."/>
            <person name="Gunderson J.H."/>
            <person name="Farone M.B."/>
        </authorList>
    </citation>
    <scope>NUCLEOTIDE SEQUENCE [LARGE SCALE GENOMIC DNA]</scope>
    <source>
        <strain evidence="1">CC99</strain>
    </source>
</reference>
<organism evidence="1">
    <name type="scientific">Candidatus Berkiella cookevillensis</name>
    <dbReference type="NCBI Taxonomy" id="437022"/>
    <lineage>
        <taxon>Bacteria</taxon>
        <taxon>Pseudomonadati</taxon>
        <taxon>Pseudomonadota</taxon>
        <taxon>Gammaproteobacteria</taxon>
        <taxon>Candidatus Berkiellales</taxon>
        <taxon>Candidatus Berkiellaceae</taxon>
        <taxon>Candidatus Berkiella</taxon>
    </lineage>
</organism>
<gene>
    <name evidence="2" type="ORF">CC99x_007135</name>
    <name evidence="1" type="ORF">CC99x_01688</name>
</gene>
<reference evidence="2" key="2">
    <citation type="journal article" date="2016" name="Genome Announc.">
        <title>Draft Genome Sequences of Two Novel Amoeba-Resistant Intranuclear Bacteria, 'Candidatus Berkiella cookevillensis' and 'Candidatus Berkiella aquae'.</title>
        <authorList>
            <person name="Mehari Y.T."/>
            <person name="Arivett B.A."/>
            <person name="Farone A.L."/>
            <person name="Gunderson J.H."/>
            <person name="Farone M.B."/>
        </authorList>
    </citation>
    <scope>NUCLEOTIDE SEQUENCE</scope>
    <source>
        <strain evidence="2">CC99</strain>
    </source>
</reference>